<keyword evidence="9" id="KW-1185">Reference proteome</keyword>
<evidence type="ECO:0000256" key="5">
    <source>
        <dbReference type="ARBA" id="ARBA00023136"/>
    </source>
</evidence>
<dbReference type="InterPro" id="IPR042094">
    <property type="entry name" value="T2SS_GspF_sf"/>
</dbReference>
<evidence type="ECO:0000313" key="9">
    <source>
        <dbReference type="Proteomes" id="UP001597237"/>
    </source>
</evidence>
<evidence type="ECO:0000256" key="6">
    <source>
        <dbReference type="SAM" id="Phobius"/>
    </source>
</evidence>
<feature type="transmembrane region" description="Helical" evidence="6">
    <location>
        <begin position="6"/>
        <end position="28"/>
    </location>
</feature>
<keyword evidence="3 6" id="KW-0812">Transmembrane</keyword>
<reference evidence="9" key="1">
    <citation type="journal article" date="2019" name="Int. J. Syst. Evol. Microbiol.">
        <title>The Global Catalogue of Microorganisms (GCM) 10K type strain sequencing project: providing services to taxonomists for standard genome sequencing and annotation.</title>
        <authorList>
            <consortium name="The Broad Institute Genomics Platform"/>
            <consortium name="The Broad Institute Genome Sequencing Center for Infectious Disease"/>
            <person name="Wu L."/>
            <person name="Ma J."/>
        </authorList>
    </citation>
    <scope>NUCLEOTIDE SEQUENCE [LARGE SCALE GENOMIC DNA]</scope>
    <source>
        <strain evidence="9">DFY28</strain>
    </source>
</reference>
<dbReference type="Proteomes" id="UP001597237">
    <property type="component" value="Unassembled WGS sequence"/>
</dbReference>
<comment type="subcellular location">
    <subcellularLocation>
        <location evidence="1">Cell membrane</location>
        <topology evidence="1">Multi-pass membrane protein</topology>
    </subcellularLocation>
</comment>
<dbReference type="Gene3D" id="1.20.81.30">
    <property type="entry name" value="Type II secretion system (T2SS), domain F"/>
    <property type="match status" value="1"/>
</dbReference>
<evidence type="ECO:0000256" key="2">
    <source>
        <dbReference type="ARBA" id="ARBA00022475"/>
    </source>
</evidence>
<evidence type="ECO:0000259" key="7">
    <source>
        <dbReference type="Pfam" id="PF00482"/>
    </source>
</evidence>
<dbReference type="PANTHER" id="PTHR35007:SF1">
    <property type="entry name" value="PILUS ASSEMBLY PROTEIN"/>
    <property type="match status" value="1"/>
</dbReference>
<proteinExistence type="predicted"/>
<sequence>MDAGVLVILTAALGFVAVAGLGFVLAGGESAQAKTLKRAQAIAAPQGRETKVRKAQQGTQETRRKQILRTLKDQERQQKKATLGLSARLNQAGLGDKVTAFWVWSGVLGVVVLGIGLLLPMPKWCAPFLAFAAAFGLPRWVVGFLAGRRTKKFVEAFPDGIDIITRGIKSGLPVNDCMKIIGQETPEPLAGEFRLLVENIAMGVSVEQALEKMYQRMPTPEVRFFSIVLAIQQKTGGNLAEALGNLSVVIRARKMMREKIKALSGEAVASAGIIGSLPPAVIVLISLMSPSYITPLFTDPRGQLMLMAGGFWMSMGVFVMRRMINFKI</sequence>
<dbReference type="RefSeq" id="WP_377282610.1">
    <property type="nucleotide sequence ID" value="NZ_JBHRSI010000007.1"/>
</dbReference>
<evidence type="ECO:0000256" key="4">
    <source>
        <dbReference type="ARBA" id="ARBA00022989"/>
    </source>
</evidence>
<feature type="transmembrane region" description="Helical" evidence="6">
    <location>
        <begin position="98"/>
        <end position="120"/>
    </location>
</feature>
<feature type="transmembrane region" description="Helical" evidence="6">
    <location>
        <begin position="126"/>
        <end position="146"/>
    </location>
</feature>
<protein>
    <submittedName>
        <fullName evidence="8">Type II secretion system F family protein</fullName>
    </submittedName>
</protein>
<feature type="transmembrane region" description="Helical" evidence="6">
    <location>
        <begin position="305"/>
        <end position="324"/>
    </location>
</feature>
<dbReference type="InterPro" id="IPR018076">
    <property type="entry name" value="T2SS_GspF_dom"/>
</dbReference>
<gene>
    <name evidence="8" type="ORF">ACFSC0_05620</name>
</gene>
<dbReference type="PANTHER" id="PTHR35007">
    <property type="entry name" value="INTEGRAL MEMBRANE PROTEIN-RELATED"/>
    <property type="match status" value="1"/>
</dbReference>
<accession>A0ABW4MZ70</accession>
<feature type="transmembrane region" description="Helical" evidence="6">
    <location>
        <begin position="263"/>
        <end position="285"/>
    </location>
</feature>
<evidence type="ECO:0000256" key="3">
    <source>
        <dbReference type="ARBA" id="ARBA00022692"/>
    </source>
</evidence>
<dbReference type="EMBL" id="JBHUEY010000001">
    <property type="protein sequence ID" value="MFD1782863.1"/>
    <property type="molecule type" value="Genomic_DNA"/>
</dbReference>
<organism evidence="8 9">
    <name type="scientific">Phenylobacterium terrae</name>
    <dbReference type="NCBI Taxonomy" id="2665495"/>
    <lineage>
        <taxon>Bacteria</taxon>
        <taxon>Pseudomonadati</taxon>
        <taxon>Pseudomonadota</taxon>
        <taxon>Alphaproteobacteria</taxon>
        <taxon>Caulobacterales</taxon>
        <taxon>Caulobacteraceae</taxon>
        <taxon>Phenylobacterium</taxon>
    </lineage>
</organism>
<feature type="domain" description="Type II secretion system protein GspF" evidence="7">
    <location>
        <begin position="166"/>
        <end position="285"/>
    </location>
</feature>
<evidence type="ECO:0000313" key="8">
    <source>
        <dbReference type="EMBL" id="MFD1782863.1"/>
    </source>
</evidence>
<keyword evidence="5 6" id="KW-0472">Membrane</keyword>
<name>A0ABW4MZ70_9CAUL</name>
<comment type="caution">
    <text evidence="8">The sequence shown here is derived from an EMBL/GenBank/DDBJ whole genome shotgun (WGS) entry which is preliminary data.</text>
</comment>
<dbReference type="Pfam" id="PF00482">
    <property type="entry name" value="T2SSF"/>
    <property type="match status" value="1"/>
</dbReference>
<keyword evidence="2" id="KW-1003">Cell membrane</keyword>
<evidence type="ECO:0000256" key="1">
    <source>
        <dbReference type="ARBA" id="ARBA00004651"/>
    </source>
</evidence>
<keyword evidence="4 6" id="KW-1133">Transmembrane helix</keyword>